<dbReference type="Gene3D" id="1.25.40.390">
    <property type="match status" value="1"/>
</dbReference>
<dbReference type="STRING" id="63186.ZOBELLIA_4698"/>
<evidence type="ECO:0000259" key="7">
    <source>
        <dbReference type="Pfam" id="PF14322"/>
    </source>
</evidence>
<dbReference type="SUPFAM" id="SSF48452">
    <property type="entry name" value="TPR-like"/>
    <property type="match status" value="1"/>
</dbReference>
<dbReference type="PATRIC" id="fig|63186.3.peg.4605"/>
<feature type="domain" description="SusD-like N-terminal" evidence="7">
    <location>
        <begin position="102"/>
        <end position="226"/>
    </location>
</feature>
<feature type="domain" description="RagB/SusD" evidence="6">
    <location>
        <begin position="360"/>
        <end position="457"/>
    </location>
</feature>
<proteinExistence type="inferred from homology"/>
<keyword evidence="8" id="KW-0449">Lipoprotein</keyword>
<keyword evidence="3" id="KW-0732">Signal</keyword>
<dbReference type="KEGG" id="zga:ZOBELLIA_4698"/>
<evidence type="ECO:0000259" key="6">
    <source>
        <dbReference type="Pfam" id="PF07980"/>
    </source>
</evidence>
<dbReference type="GO" id="GO:0009279">
    <property type="term" value="C:cell outer membrane"/>
    <property type="evidence" value="ECO:0007669"/>
    <property type="project" value="UniProtKB-SubCell"/>
</dbReference>
<name>G0L722_ZOBGA</name>
<accession>G0L722</accession>
<protein>
    <submittedName>
        <fullName evidence="8">SusD/RagB family lipoprotein</fullName>
    </submittedName>
</protein>
<reference evidence="9" key="1">
    <citation type="submission" date="2009-07" db="EMBL/GenBank/DDBJ databases">
        <title>Complete genome sequence of Zobellia galactanivorans Dsij.</title>
        <authorList>
            <consortium name="Genoscope - CEA"/>
        </authorList>
    </citation>
    <scope>NUCLEOTIDE SEQUENCE [LARGE SCALE GENOMIC DNA]</scope>
    <source>
        <strain evidence="9">DSM 12802 / CCUG 47099 / CIP 106680 / NCIMB 13871 / Dsij</strain>
    </source>
</reference>
<keyword evidence="5" id="KW-0998">Cell outer membrane</keyword>
<dbReference type="InterPro" id="IPR012944">
    <property type="entry name" value="SusD_RagB_dom"/>
</dbReference>
<keyword evidence="9" id="KW-1185">Reference proteome</keyword>
<dbReference type="Proteomes" id="UP000008898">
    <property type="component" value="Chromosome"/>
</dbReference>
<dbReference type="InterPro" id="IPR011990">
    <property type="entry name" value="TPR-like_helical_dom_sf"/>
</dbReference>
<evidence type="ECO:0000256" key="2">
    <source>
        <dbReference type="ARBA" id="ARBA00006275"/>
    </source>
</evidence>
<dbReference type="Pfam" id="PF14322">
    <property type="entry name" value="SusD-like_3"/>
    <property type="match status" value="1"/>
</dbReference>
<dbReference type="RefSeq" id="WP_013996020.1">
    <property type="nucleotide sequence ID" value="NC_015844.1"/>
</dbReference>
<reference evidence="8 9" key="2">
    <citation type="journal article" date="2012" name="Environ. Microbiol.">
        <title>Characterization of the first alginolytic operons in a marine bacterium: from their emergence in marine Flavobacteriia to their independent transfers to marine Proteobacteria and human gut Bacteroides.</title>
        <authorList>
            <person name="Thomas F."/>
            <person name="Barbeyron T."/>
            <person name="Tonon T."/>
            <person name="Genicot S."/>
            <person name="Czjzek M."/>
            <person name="Michel G."/>
        </authorList>
    </citation>
    <scope>NUCLEOTIDE SEQUENCE [LARGE SCALE GENOMIC DNA]</scope>
    <source>
        <strain evidence="9">DSM 12802 / CCUG 47099 / CIP 106680 / NCIMB 13871 / Dsij</strain>
    </source>
</reference>
<evidence type="ECO:0000256" key="1">
    <source>
        <dbReference type="ARBA" id="ARBA00004442"/>
    </source>
</evidence>
<evidence type="ECO:0000313" key="8">
    <source>
        <dbReference type="EMBL" id="CAZ98833.1"/>
    </source>
</evidence>
<dbReference type="Pfam" id="PF07980">
    <property type="entry name" value="SusD_RagB"/>
    <property type="match status" value="1"/>
</dbReference>
<organism evidence="8 9">
    <name type="scientific">Zobellia galactanivorans (strain DSM 12802 / CCUG 47099 / CIP 106680 / NCIMB 13871 / Dsij)</name>
    <dbReference type="NCBI Taxonomy" id="63186"/>
    <lineage>
        <taxon>Bacteria</taxon>
        <taxon>Pseudomonadati</taxon>
        <taxon>Bacteroidota</taxon>
        <taxon>Flavobacteriia</taxon>
        <taxon>Flavobacteriales</taxon>
        <taxon>Flavobacteriaceae</taxon>
        <taxon>Zobellia</taxon>
    </lineage>
</organism>
<dbReference type="EMBL" id="FP476056">
    <property type="protein sequence ID" value="CAZ98833.1"/>
    <property type="molecule type" value="Genomic_DNA"/>
</dbReference>
<dbReference type="InterPro" id="IPR033985">
    <property type="entry name" value="SusD-like_N"/>
</dbReference>
<dbReference type="AlphaFoldDB" id="G0L722"/>
<comment type="subcellular location">
    <subcellularLocation>
        <location evidence="1">Cell outer membrane</location>
    </subcellularLocation>
</comment>
<evidence type="ECO:0000256" key="3">
    <source>
        <dbReference type="ARBA" id="ARBA00022729"/>
    </source>
</evidence>
<keyword evidence="4" id="KW-0472">Membrane</keyword>
<gene>
    <name evidence="8" type="ordered locus">zobellia_4698</name>
</gene>
<comment type="similarity">
    <text evidence="2">Belongs to the SusD family.</text>
</comment>
<dbReference type="OrthoDB" id="5694214at2"/>
<evidence type="ECO:0000256" key="4">
    <source>
        <dbReference type="ARBA" id="ARBA00023136"/>
    </source>
</evidence>
<evidence type="ECO:0000256" key="5">
    <source>
        <dbReference type="ARBA" id="ARBA00023237"/>
    </source>
</evidence>
<sequence length="492" mass="54970">MKKIIYTITAVLVFCLSACKSDEFLEPTPYGLAGDETFFRNESDALLAINATYRGLRQWYNNFQGDYGWGNIGTDDAWKGGASPADQDPLTALENYEILTTVGEIANRWPQDYQGIRNANKVIANVPNIEMDEALKTRIIGEAYFLRGAYYFDLVRYFGGVPIYRENFELAEEYLTVGRSTEQETWDFIEENMLEAVSRLPKKSEYADEDMGRATKGAALGFLVRLKAVQKDMAGVKKYAEELFALNEYELAPTYREVFQPQGENGPGSIFEVQFKEANEGGGAVQLGNATGHAFGPRSNGAYGGWGFTMAKQELLDEFEDGDPRFEHSFYNVPGQPYAPLDGVNSYFGKKVAYAPYSDYPIPAQAGDGGVNWRVLRLADIYLMYAEAVAESAPETAVEYVNKVRKRAREGNESVLPDVPLGTTGPALIDAIRHERRVELNLEGLRKQDLLRWGRTDLLTPLGFEVGKHEKVPIPQVEIDNYGGVLEQNPGY</sequence>
<evidence type="ECO:0000313" key="9">
    <source>
        <dbReference type="Proteomes" id="UP000008898"/>
    </source>
</evidence>
<dbReference type="CDD" id="cd08977">
    <property type="entry name" value="SusD"/>
    <property type="match status" value="1"/>
</dbReference>
<dbReference type="HOGENOM" id="CLU_015553_1_4_10"/>